<dbReference type="PANTHER" id="PTHR12894">
    <property type="entry name" value="CNH DOMAIN CONTAINING"/>
    <property type="match status" value="1"/>
</dbReference>
<comment type="caution">
    <text evidence="6">The sequence shown here is derived from an EMBL/GenBank/DDBJ whole genome shotgun (WGS) entry which is preliminary data.</text>
</comment>
<evidence type="ECO:0000259" key="5">
    <source>
        <dbReference type="PROSITE" id="PS50219"/>
    </source>
</evidence>
<evidence type="ECO:0000313" key="6">
    <source>
        <dbReference type="EMBL" id="CAJ0585575.1"/>
    </source>
</evidence>
<evidence type="ECO:0000256" key="1">
    <source>
        <dbReference type="ARBA" id="ARBA00004184"/>
    </source>
</evidence>
<comment type="subcellular location">
    <subcellularLocation>
        <location evidence="1">Endomembrane system</location>
        <topology evidence="1">Peripheral membrane protein</topology>
    </subcellularLocation>
</comment>
<dbReference type="GO" id="GO:0034058">
    <property type="term" value="P:endosomal vesicle fusion"/>
    <property type="evidence" value="ECO:0007669"/>
    <property type="project" value="TreeGrafter"/>
</dbReference>
<dbReference type="InterPro" id="IPR032914">
    <property type="entry name" value="Vam6/VPS39/TRAP1"/>
</dbReference>
<keyword evidence="7" id="KW-1185">Reference proteome</keyword>
<keyword evidence="2" id="KW-0472">Membrane</keyword>
<dbReference type="Pfam" id="PF10367">
    <property type="entry name" value="zf-Vps39_C"/>
    <property type="match status" value="1"/>
</dbReference>
<evidence type="ECO:0000256" key="3">
    <source>
        <dbReference type="ARBA" id="ARBA00038201"/>
    </source>
</evidence>
<dbReference type="GO" id="GO:0016020">
    <property type="term" value="C:membrane"/>
    <property type="evidence" value="ECO:0007669"/>
    <property type="project" value="TreeGrafter"/>
</dbReference>
<evidence type="ECO:0000256" key="4">
    <source>
        <dbReference type="PROSITE-ProRule" id="PRU01006"/>
    </source>
</evidence>
<dbReference type="InterPro" id="IPR001180">
    <property type="entry name" value="CNH_dom"/>
</dbReference>
<dbReference type="InterPro" id="IPR019453">
    <property type="entry name" value="VPS39/TGFA1_Znf"/>
</dbReference>
<dbReference type="GO" id="GO:0006886">
    <property type="term" value="P:intracellular protein transport"/>
    <property type="evidence" value="ECO:0007669"/>
    <property type="project" value="UniProtKB-UniRule"/>
</dbReference>
<dbReference type="EMBL" id="CATQJA010002706">
    <property type="protein sequence ID" value="CAJ0585575.1"/>
    <property type="molecule type" value="Genomic_DNA"/>
</dbReference>
<name>A0AA36GC22_9BILA</name>
<dbReference type="InterPro" id="IPR019452">
    <property type="entry name" value="VPS39/TGF_beta_rcpt-assoc_1"/>
</dbReference>
<dbReference type="GO" id="GO:0006914">
    <property type="term" value="P:autophagy"/>
    <property type="evidence" value="ECO:0007669"/>
    <property type="project" value="TreeGrafter"/>
</dbReference>
<accession>A0AA36GC22</accession>
<sequence>MFDAYSIGEVGRSLKVELCSIRSQKTSQDVLASCKEGHLLIFGRTASRFRFDFKHMRRNFERKPVVEMAIVETMQLLFCMSDQQLSVHQFDTDTMYPLIAQLKLKPIHTFAVHQNTDDASVKVAVAVKRRIHVFKFFQNDFVEVLLDGSPFLELKDNPANLTWCGLSLAYSLRNEYHDCKCTTRAVMSFLDTPIITYLEDRAMIGFAAGKNFVTVPVDAEAKTRKDVRFSEALLNLVWDPPFVVGLLPKGLVEIRTYDSPQLIQSFTLKQAHLLTNAVPGCVVVGSLCDIWMLDCHENLRNNVSSLIKDARYPLAIQLADQFAIFTDDQKKEIKRQYATYLFSTAEYDGCYAVFSDIGSDIGPAIQLIPELLPPKVQQLSPTPQKELPENEKKRAIQALSVYLAKVRTDLARSLEQHQQAKHMNVPEGRLSKEEHEAAKANLQIVDTTLLKCYIRTKPMMVDSLLRLRDNACWFPDAEDIIKKSGRNSSLFVLYETRRKHEMALELLKGESLRPDCDAYFAGPYKTVEYLQTLGNNEIDLIFKYSKWVLDADVEEGLAIFTSPDSDLASNLDREKVVDFLQKDCVAALIPYLEHIISAWGEQRPKFHECLAEHYVAKVKSLHKDYVHAFPDDETIIRAGTEDGELGEYRRKLLKFLENSRSYSPQTVLVQLSNQAFYEERALMLGRLGQHEQALTIYTSILHDYEAAEKYCALHYNQKTGPQIYLQLFEAFVSPKDPQIAGLSERQIPIPEPNVKQAIRILSRHADKIDTVAALRIIPDSTPLQLLSMAISAVIQATHDEATKSSIRRRMCECARAVTEEKLRKVAGLKVDVNNMTECALCNKKIGNSALVRDPQSQNLMHVFCYENSIEAATMQ</sequence>
<protein>
    <recommendedName>
        <fullName evidence="5">CNH domain-containing protein</fullName>
    </recommendedName>
</protein>
<gene>
    <name evidence="6" type="ORF">MSPICULIGERA_LOCUS23589</name>
</gene>
<feature type="repeat" description="CHCR" evidence="4">
    <location>
        <begin position="564"/>
        <end position="736"/>
    </location>
</feature>
<dbReference type="Pfam" id="PF00780">
    <property type="entry name" value="CNH"/>
    <property type="match status" value="1"/>
</dbReference>
<dbReference type="AlphaFoldDB" id="A0AA36GC22"/>
<dbReference type="Pfam" id="PF10366">
    <property type="entry name" value="Vps39_1"/>
    <property type="match status" value="1"/>
</dbReference>
<feature type="non-terminal residue" evidence="6">
    <location>
        <position position="1"/>
    </location>
</feature>
<dbReference type="GO" id="GO:0012505">
    <property type="term" value="C:endomembrane system"/>
    <property type="evidence" value="ECO:0007669"/>
    <property type="project" value="UniProtKB-SubCell"/>
</dbReference>
<dbReference type="PROSITE" id="PS50219">
    <property type="entry name" value="CNH"/>
    <property type="match status" value="1"/>
</dbReference>
<dbReference type="InterPro" id="IPR000547">
    <property type="entry name" value="Clathrin_H-chain/VPS_repeat"/>
</dbReference>
<dbReference type="Proteomes" id="UP001177023">
    <property type="component" value="Unassembled WGS sequence"/>
</dbReference>
<dbReference type="PANTHER" id="PTHR12894:SF49">
    <property type="entry name" value="VAM6_VPS39-LIKE PROTEIN"/>
    <property type="match status" value="1"/>
</dbReference>
<organism evidence="6 7">
    <name type="scientific">Mesorhabditis spiculigera</name>
    <dbReference type="NCBI Taxonomy" id="96644"/>
    <lineage>
        <taxon>Eukaryota</taxon>
        <taxon>Metazoa</taxon>
        <taxon>Ecdysozoa</taxon>
        <taxon>Nematoda</taxon>
        <taxon>Chromadorea</taxon>
        <taxon>Rhabditida</taxon>
        <taxon>Rhabditina</taxon>
        <taxon>Rhabditomorpha</taxon>
        <taxon>Rhabditoidea</taxon>
        <taxon>Rhabditidae</taxon>
        <taxon>Mesorhabditinae</taxon>
        <taxon>Mesorhabditis</taxon>
    </lineage>
</organism>
<evidence type="ECO:0000313" key="7">
    <source>
        <dbReference type="Proteomes" id="UP001177023"/>
    </source>
</evidence>
<proteinExistence type="inferred from homology"/>
<reference evidence="6" key="1">
    <citation type="submission" date="2023-06" db="EMBL/GenBank/DDBJ databases">
        <authorList>
            <person name="Delattre M."/>
        </authorList>
    </citation>
    <scope>NUCLEOTIDE SEQUENCE</scope>
    <source>
        <strain evidence="6">AF72</strain>
    </source>
</reference>
<evidence type="ECO:0000256" key="2">
    <source>
        <dbReference type="ARBA" id="ARBA00023136"/>
    </source>
</evidence>
<dbReference type="PROSITE" id="PS50236">
    <property type="entry name" value="CHCR"/>
    <property type="match status" value="1"/>
</dbReference>
<feature type="domain" description="CNH" evidence="5">
    <location>
        <begin position="15"/>
        <end position="281"/>
    </location>
</feature>
<dbReference type="GO" id="GO:0005737">
    <property type="term" value="C:cytoplasm"/>
    <property type="evidence" value="ECO:0007669"/>
    <property type="project" value="TreeGrafter"/>
</dbReference>
<comment type="similarity">
    <text evidence="3">Belongs to the VAM6/VPS39 family.</text>
</comment>